<keyword evidence="2" id="KW-0813">Transport</keyword>
<evidence type="ECO:0000256" key="2">
    <source>
        <dbReference type="ARBA" id="ARBA00022448"/>
    </source>
</evidence>
<keyword evidence="4 6" id="KW-0067">ATP-binding</keyword>
<evidence type="ECO:0000313" key="6">
    <source>
        <dbReference type="EMBL" id="HHI48687.1"/>
    </source>
</evidence>
<comment type="caution">
    <text evidence="6">The sequence shown here is derived from an EMBL/GenBank/DDBJ whole genome shotgun (WGS) entry which is preliminary data.</text>
</comment>
<dbReference type="PROSITE" id="PS00211">
    <property type="entry name" value="ABC_TRANSPORTER_1"/>
    <property type="match status" value="1"/>
</dbReference>
<evidence type="ECO:0000256" key="3">
    <source>
        <dbReference type="ARBA" id="ARBA00022741"/>
    </source>
</evidence>
<dbReference type="InterPro" id="IPR027417">
    <property type="entry name" value="P-loop_NTPase"/>
</dbReference>
<dbReference type="CDD" id="cd03257">
    <property type="entry name" value="ABC_NikE_OppD_transporters"/>
    <property type="match status" value="1"/>
</dbReference>
<dbReference type="SMART" id="SM00382">
    <property type="entry name" value="AAA"/>
    <property type="match status" value="1"/>
</dbReference>
<dbReference type="InterPro" id="IPR003439">
    <property type="entry name" value="ABC_transporter-like_ATP-bd"/>
</dbReference>
<dbReference type="NCBIfam" id="TIGR01727">
    <property type="entry name" value="oligo_HPY"/>
    <property type="match status" value="1"/>
</dbReference>
<dbReference type="NCBIfam" id="NF008453">
    <property type="entry name" value="PRK11308.1"/>
    <property type="match status" value="1"/>
</dbReference>
<dbReference type="InterPro" id="IPR050319">
    <property type="entry name" value="ABC_transp_ATP-bind"/>
</dbReference>
<dbReference type="EMBL" id="DRVT01000009">
    <property type="protein sequence ID" value="HHI48687.1"/>
    <property type="molecule type" value="Genomic_DNA"/>
</dbReference>
<gene>
    <name evidence="6" type="ORF">ENL91_00780</name>
</gene>
<dbReference type="FunFam" id="3.40.50.300:FF:000016">
    <property type="entry name" value="Oligopeptide ABC transporter ATP-binding component"/>
    <property type="match status" value="1"/>
</dbReference>
<dbReference type="AlphaFoldDB" id="A0A7J3UXT5"/>
<evidence type="ECO:0000259" key="5">
    <source>
        <dbReference type="PROSITE" id="PS50893"/>
    </source>
</evidence>
<feature type="domain" description="ABC transporter" evidence="5">
    <location>
        <begin position="10"/>
        <end position="266"/>
    </location>
</feature>
<keyword evidence="3" id="KW-0547">Nucleotide-binding</keyword>
<evidence type="ECO:0000256" key="1">
    <source>
        <dbReference type="ARBA" id="ARBA00005417"/>
    </source>
</evidence>
<organism evidence="6">
    <name type="scientific">Candidatus Methanosuratincola petrocarbonis</name>
    <name type="common">ex Vanwonterghem et al. 2016</name>
    <dbReference type="NCBI Taxonomy" id="1867261"/>
    <lineage>
        <taxon>Archaea</taxon>
        <taxon>Thermoproteota</taxon>
        <taxon>Methanosuratincolia</taxon>
        <taxon>Candidatus Methanomethylicales</taxon>
        <taxon>Candidatus Methanomethylicaceae</taxon>
        <taxon>Candidatus Methanosuratincola (ex Vanwonterghem et al. 2016)</taxon>
    </lineage>
</organism>
<dbReference type="PANTHER" id="PTHR43776:SF7">
    <property type="entry name" value="D,D-DIPEPTIDE TRANSPORT ATP-BINDING PROTEIN DDPF-RELATED"/>
    <property type="match status" value="1"/>
</dbReference>
<dbReference type="InterPro" id="IPR013563">
    <property type="entry name" value="Oligopep_ABC_C"/>
</dbReference>
<protein>
    <submittedName>
        <fullName evidence="6">Dipeptide ABC transporter ATP-binding protein</fullName>
    </submittedName>
</protein>
<dbReference type="GO" id="GO:0055085">
    <property type="term" value="P:transmembrane transport"/>
    <property type="evidence" value="ECO:0007669"/>
    <property type="project" value="UniProtKB-ARBA"/>
</dbReference>
<dbReference type="Pfam" id="PF08352">
    <property type="entry name" value="oligo_HPY"/>
    <property type="match status" value="1"/>
</dbReference>
<name>A0A7J3UXT5_9CREN</name>
<comment type="similarity">
    <text evidence="1">Belongs to the ABC transporter superfamily.</text>
</comment>
<sequence length="335" mass="38301">MEASTMETLLEVKDLVKYFPVYSRGIFMKKVVGNVHAVDHISFEVRKGETVGLVGESGCGKTTTGKLILNLEKPTSGEVKFEGIDVLKTFEKGSNEEKSRLRRSMQMVFQNPYASLDPRMTIYDIISEPFKIHRHMPKEEWEDRVYKLLSMVGLEPYHAERYPHEFSGGQRQRICIARAIAVEPKFIVADEPVSSLDVSIRAQILNLMMDLQKDLGISYLYISHDLSSVRQISHRVVVMYLGEIVESAPTEKHFEHPIHPYTRALISAVPIPDPSRKMDVILLPGEVPSPINPPSGCRFHPRCQYAIDKCKREKPRLEEIDKDHFVACHYAMNFM</sequence>
<dbReference type="InterPro" id="IPR017871">
    <property type="entry name" value="ABC_transporter-like_CS"/>
</dbReference>
<reference evidence="6" key="1">
    <citation type="journal article" date="2020" name="mSystems">
        <title>Genome- and Community-Level Interaction Insights into Carbon Utilization and Element Cycling Functions of Hydrothermarchaeota in Hydrothermal Sediment.</title>
        <authorList>
            <person name="Zhou Z."/>
            <person name="Liu Y."/>
            <person name="Xu W."/>
            <person name="Pan J."/>
            <person name="Luo Z.H."/>
            <person name="Li M."/>
        </authorList>
    </citation>
    <scope>NUCLEOTIDE SEQUENCE [LARGE SCALE GENOMIC DNA]</scope>
    <source>
        <strain evidence="6">SpSt-1038</strain>
    </source>
</reference>
<dbReference type="Pfam" id="PF00005">
    <property type="entry name" value="ABC_tran"/>
    <property type="match status" value="1"/>
</dbReference>
<dbReference type="Gene3D" id="3.40.50.300">
    <property type="entry name" value="P-loop containing nucleotide triphosphate hydrolases"/>
    <property type="match status" value="1"/>
</dbReference>
<dbReference type="GO" id="GO:0015833">
    <property type="term" value="P:peptide transport"/>
    <property type="evidence" value="ECO:0007669"/>
    <property type="project" value="InterPro"/>
</dbReference>
<dbReference type="InterPro" id="IPR003593">
    <property type="entry name" value="AAA+_ATPase"/>
</dbReference>
<accession>A0A7J3UXT5</accession>
<dbReference type="PROSITE" id="PS50893">
    <property type="entry name" value="ABC_TRANSPORTER_2"/>
    <property type="match status" value="1"/>
</dbReference>
<proteinExistence type="inferred from homology"/>
<dbReference type="GO" id="GO:0016887">
    <property type="term" value="F:ATP hydrolysis activity"/>
    <property type="evidence" value="ECO:0007669"/>
    <property type="project" value="InterPro"/>
</dbReference>
<evidence type="ECO:0000256" key="4">
    <source>
        <dbReference type="ARBA" id="ARBA00022840"/>
    </source>
</evidence>
<dbReference type="GO" id="GO:0005524">
    <property type="term" value="F:ATP binding"/>
    <property type="evidence" value="ECO:0007669"/>
    <property type="project" value="UniProtKB-KW"/>
</dbReference>
<dbReference type="SUPFAM" id="SSF52540">
    <property type="entry name" value="P-loop containing nucleoside triphosphate hydrolases"/>
    <property type="match status" value="1"/>
</dbReference>
<dbReference type="PANTHER" id="PTHR43776">
    <property type="entry name" value="TRANSPORT ATP-BINDING PROTEIN"/>
    <property type="match status" value="1"/>
</dbReference>